<gene>
    <name evidence="13 14" type="primary">flhB</name>
    <name evidence="14" type="ORF">GIW81_10715</name>
</gene>
<feature type="transmembrane region" description="Helical" evidence="13">
    <location>
        <begin position="195"/>
        <end position="218"/>
    </location>
</feature>
<keyword evidence="15" id="KW-1185">Reference proteome</keyword>
<dbReference type="Pfam" id="PF01312">
    <property type="entry name" value="Bac_export_2"/>
    <property type="match status" value="1"/>
</dbReference>
<name>A0A6I3KM12_9HYPH</name>
<dbReference type="GO" id="GO:0009306">
    <property type="term" value="P:protein secretion"/>
    <property type="evidence" value="ECO:0007669"/>
    <property type="project" value="InterPro"/>
</dbReference>
<feature type="transmembrane region" description="Helical" evidence="13">
    <location>
        <begin position="94"/>
        <end position="112"/>
    </location>
</feature>
<keyword evidence="14" id="KW-0282">Flagellum</keyword>
<dbReference type="InterPro" id="IPR029025">
    <property type="entry name" value="T3SS_substrate_exporter_C"/>
</dbReference>
<dbReference type="Proteomes" id="UP000440694">
    <property type="component" value="Unassembled WGS sequence"/>
</dbReference>
<evidence type="ECO:0000256" key="12">
    <source>
        <dbReference type="ARBA" id="ARBA00025078"/>
    </source>
</evidence>
<dbReference type="GO" id="GO:0005886">
    <property type="term" value="C:plasma membrane"/>
    <property type="evidence" value="ECO:0007669"/>
    <property type="project" value="UniProtKB-SubCell"/>
</dbReference>
<feature type="transmembrane region" description="Helical" evidence="13">
    <location>
        <begin position="34"/>
        <end position="59"/>
    </location>
</feature>
<organism evidence="14 15">
    <name type="scientific">Hyphomicrobium album</name>
    <dbReference type="NCBI Taxonomy" id="2665159"/>
    <lineage>
        <taxon>Bacteria</taxon>
        <taxon>Pseudomonadati</taxon>
        <taxon>Pseudomonadota</taxon>
        <taxon>Alphaproteobacteria</taxon>
        <taxon>Hyphomicrobiales</taxon>
        <taxon>Hyphomicrobiaceae</taxon>
        <taxon>Hyphomicrobium</taxon>
    </lineage>
</organism>
<comment type="function">
    <text evidence="12 13">Required for formation of the rod structure in the basal body of the flagellar apparatus. Together with FliI and FliH, may constitute the export apparatus of flagellin.</text>
</comment>
<reference evidence="14 15" key="1">
    <citation type="submission" date="2019-11" db="EMBL/GenBank/DDBJ databases">
        <title>Identification of a novel strain.</title>
        <authorList>
            <person name="Xu Q."/>
            <person name="Wang G."/>
        </authorList>
    </citation>
    <scope>NUCLEOTIDE SEQUENCE [LARGE SCALE GENOMIC DNA]</scope>
    <source>
        <strain evidence="15">xq</strain>
    </source>
</reference>
<evidence type="ECO:0000256" key="2">
    <source>
        <dbReference type="ARBA" id="ARBA00010690"/>
    </source>
</evidence>
<keyword evidence="9 13" id="KW-1133">Transmembrane helix</keyword>
<dbReference type="SUPFAM" id="SSF160544">
    <property type="entry name" value="EscU C-terminal domain-like"/>
    <property type="match status" value="1"/>
</dbReference>
<keyword evidence="10 13" id="KW-0472">Membrane</keyword>
<sequence>MSNGGDKEGKTEEATEKKIRDAIEKGSVPFSKELSAFAALVGFVIVTSFFIVGSTIALVSSLKGFIDDPGRWPLENTADAVQLFRAINLDAAQFLLPAVIVLAIAGLASSLFQNPPQIVFDRIQPQLSRLSLSAGWRRIFGLQGWVEFLKGSFKLSALAVLAYLLARAARFDVFNSMFMAPNALPELMRTMANRLFLAVLVAIVLLVVADLVWSRFFWRRELRMTRQEIKDEQKQAEGDPIIKGRLRSLARDRARKRMIGRVPQATVVIANPTHYAIALRYVRTENRAPIVVAKGLDFIALNIRSVAEKHGIPVVEDKLLARSLYDKVEVDQVIPPEFYRAVANVILYIMSRGRPLQGIAPNR</sequence>
<dbReference type="NCBIfam" id="TIGR00328">
    <property type="entry name" value="flhB"/>
    <property type="match status" value="1"/>
</dbReference>
<evidence type="ECO:0000256" key="13">
    <source>
        <dbReference type="RuleBase" id="RU364091"/>
    </source>
</evidence>
<dbReference type="PANTHER" id="PTHR30531">
    <property type="entry name" value="FLAGELLAR BIOSYNTHETIC PROTEIN FLHB"/>
    <property type="match status" value="1"/>
</dbReference>
<dbReference type="Gene3D" id="3.40.1690.10">
    <property type="entry name" value="secretion proteins EscU"/>
    <property type="match status" value="1"/>
</dbReference>
<evidence type="ECO:0000313" key="15">
    <source>
        <dbReference type="Proteomes" id="UP000440694"/>
    </source>
</evidence>
<keyword evidence="5 13" id="KW-1003">Cell membrane</keyword>
<keyword evidence="14" id="KW-0966">Cell projection</keyword>
<evidence type="ECO:0000256" key="3">
    <source>
        <dbReference type="ARBA" id="ARBA00021622"/>
    </source>
</evidence>
<keyword evidence="6 13" id="KW-0812">Transmembrane</keyword>
<keyword evidence="4 13" id="KW-0813">Transport</keyword>
<comment type="caution">
    <text evidence="13">Lacks conserved residue(s) required for the propagation of feature annotation.</text>
</comment>
<dbReference type="EMBL" id="WMBQ01000001">
    <property type="protein sequence ID" value="MTD94802.1"/>
    <property type="molecule type" value="Genomic_DNA"/>
</dbReference>
<dbReference type="GO" id="GO:0044780">
    <property type="term" value="P:bacterial-type flagellum assembly"/>
    <property type="evidence" value="ECO:0007669"/>
    <property type="project" value="InterPro"/>
</dbReference>
<dbReference type="PRINTS" id="PR00950">
    <property type="entry name" value="TYPE3IMSPROT"/>
</dbReference>
<evidence type="ECO:0000256" key="9">
    <source>
        <dbReference type="ARBA" id="ARBA00022989"/>
    </source>
</evidence>
<evidence type="ECO:0000256" key="11">
    <source>
        <dbReference type="ARBA" id="ARBA00023225"/>
    </source>
</evidence>
<evidence type="ECO:0000256" key="8">
    <source>
        <dbReference type="ARBA" id="ARBA00022927"/>
    </source>
</evidence>
<keyword evidence="7 13" id="KW-1005">Bacterial flagellum biogenesis</keyword>
<accession>A0A6I3KM12</accession>
<keyword evidence="8 13" id="KW-0653">Protein transport</keyword>
<evidence type="ECO:0000256" key="7">
    <source>
        <dbReference type="ARBA" id="ARBA00022795"/>
    </source>
</evidence>
<evidence type="ECO:0000256" key="5">
    <source>
        <dbReference type="ARBA" id="ARBA00022475"/>
    </source>
</evidence>
<evidence type="ECO:0000256" key="1">
    <source>
        <dbReference type="ARBA" id="ARBA00004651"/>
    </source>
</evidence>
<keyword evidence="14" id="KW-0969">Cilium</keyword>
<dbReference type="InterPro" id="IPR006136">
    <property type="entry name" value="FlhB"/>
</dbReference>
<keyword evidence="11 13" id="KW-1006">Bacterial flagellum protein export</keyword>
<dbReference type="AlphaFoldDB" id="A0A6I3KM12"/>
<dbReference type="RefSeq" id="WP_154739177.1">
    <property type="nucleotide sequence ID" value="NZ_WMBQ01000001.1"/>
</dbReference>
<evidence type="ECO:0000313" key="14">
    <source>
        <dbReference type="EMBL" id="MTD94802.1"/>
    </source>
</evidence>
<dbReference type="InterPro" id="IPR006135">
    <property type="entry name" value="T3SS_substrate_exporter"/>
</dbReference>
<evidence type="ECO:0000256" key="10">
    <source>
        <dbReference type="ARBA" id="ARBA00023136"/>
    </source>
</evidence>
<proteinExistence type="inferred from homology"/>
<comment type="subcellular location">
    <subcellularLocation>
        <location evidence="1">Cell membrane</location>
        <topology evidence="1">Multi-pass membrane protein</topology>
    </subcellularLocation>
</comment>
<evidence type="ECO:0000256" key="6">
    <source>
        <dbReference type="ARBA" id="ARBA00022692"/>
    </source>
</evidence>
<evidence type="ECO:0000256" key="4">
    <source>
        <dbReference type="ARBA" id="ARBA00022448"/>
    </source>
</evidence>
<dbReference type="Gene3D" id="6.10.250.2080">
    <property type="match status" value="1"/>
</dbReference>
<protein>
    <recommendedName>
        <fullName evidence="3 13">Flagellar biosynthetic protein FlhB</fullName>
    </recommendedName>
</protein>
<dbReference type="PANTHER" id="PTHR30531:SF12">
    <property type="entry name" value="FLAGELLAR BIOSYNTHETIC PROTEIN FLHB"/>
    <property type="match status" value="1"/>
</dbReference>
<comment type="similarity">
    <text evidence="2 13">Belongs to the type III secretion exporter family.</text>
</comment>
<comment type="caution">
    <text evidence="14">The sequence shown here is derived from an EMBL/GenBank/DDBJ whole genome shotgun (WGS) entry which is preliminary data.</text>
</comment>